<evidence type="ECO:0000256" key="1">
    <source>
        <dbReference type="SAM" id="Phobius"/>
    </source>
</evidence>
<reference evidence="3 4" key="1">
    <citation type="submission" date="2019-03" db="EMBL/GenBank/DDBJ databases">
        <title>Rhizobium sp. nov., an bacterium isolated from biocrust in Mu Us Desert.</title>
        <authorList>
            <person name="Lixiong L."/>
        </authorList>
    </citation>
    <scope>NUCLEOTIDE SEQUENCE [LARGE SCALE GENOMIC DNA]</scope>
    <source>
        <strain evidence="3 4">SPY-1</strain>
    </source>
</reference>
<keyword evidence="1" id="KW-0812">Transmembrane</keyword>
<dbReference type="InterPro" id="IPR007896">
    <property type="entry name" value="BTP_bacteria"/>
</dbReference>
<evidence type="ECO:0000259" key="2">
    <source>
        <dbReference type="Pfam" id="PF05232"/>
    </source>
</evidence>
<dbReference type="EMBL" id="SMTL01000003">
    <property type="protein sequence ID" value="TDK35263.1"/>
    <property type="molecule type" value="Genomic_DNA"/>
</dbReference>
<protein>
    <submittedName>
        <fullName evidence="3">PACE efflux transporter</fullName>
    </submittedName>
</protein>
<dbReference type="RefSeq" id="WP_133316685.1">
    <property type="nucleotide sequence ID" value="NZ_SMTL01000003.1"/>
</dbReference>
<dbReference type="OrthoDB" id="1631120at2"/>
<dbReference type="AlphaFoldDB" id="A0A4R5UH49"/>
<dbReference type="Proteomes" id="UP000295238">
    <property type="component" value="Unassembled WGS sequence"/>
</dbReference>
<accession>A0A4R5UH49</accession>
<keyword evidence="1" id="KW-0472">Membrane</keyword>
<proteinExistence type="predicted"/>
<gene>
    <name evidence="3" type="ORF">E2F50_13485</name>
</gene>
<evidence type="ECO:0000313" key="4">
    <source>
        <dbReference type="Proteomes" id="UP000295238"/>
    </source>
</evidence>
<comment type="caution">
    <text evidence="3">The sequence shown here is derived from an EMBL/GenBank/DDBJ whole genome shotgun (WGS) entry which is preliminary data.</text>
</comment>
<feature type="transmembrane region" description="Helical" evidence="1">
    <location>
        <begin position="36"/>
        <end position="54"/>
    </location>
</feature>
<name>A0A4R5UH49_9HYPH</name>
<feature type="transmembrane region" description="Helical" evidence="1">
    <location>
        <begin position="12"/>
        <end position="30"/>
    </location>
</feature>
<feature type="domain" description="Chlorhexidine efflux transporter" evidence="2">
    <location>
        <begin position="2"/>
        <end position="65"/>
    </location>
</feature>
<feature type="transmembrane region" description="Helical" evidence="1">
    <location>
        <begin position="112"/>
        <end position="129"/>
    </location>
</feature>
<sequence length="152" mass="16895">MRSTSDRIRHAISFEIIGLALVTPLGALAFDQPWSAIGIVGVAGATLATGWNYLYNLGFDHLMQRLTGSSRKSVAVRVAHALLFELGLLIVLMPMIAWYLEVSLIQALAMDISFAAFYVVYAFAFNWIYDRLFPLPEWQGKTLPENAQASIE</sequence>
<feature type="transmembrane region" description="Helical" evidence="1">
    <location>
        <begin position="74"/>
        <end position="100"/>
    </location>
</feature>
<dbReference type="InterPro" id="IPR058208">
    <property type="entry name" value="PACE"/>
</dbReference>
<keyword evidence="1" id="KW-1133">Transmembrane helix</keyword>
<dbReference type="NCBIfam" id="NF033664">
    <property type="entry name" value="PACE_transport"/>
    <property type="match status" value="1"/>
</dbReference>
<feature type="domain" description="Chlorhexidine efflux transporter" evidence="2">
    <location>
        <begin position="72"/>
        <end position="134"/>
    </location>
</feature>
<keyword evidence="4" id="KW-1185">Reference proteome</keyword>
<evidence type="ECO:0000313" key="3">
    <source>
        <dbReference type="EMBL" id="TDK35263.1"/>
    </source>
</evidence>
<dbReference type="Pfam" id="PF05232">
    <property type="entry name" value="BTP"/>
    <property type="match status" value="2"/>
</dbReference>
<organism evidence="3 4">
    <name type="scientific">Rhizobium deserti</name>
    <dbReference type="NCBI Taxonomy" id="2547961"/>
    <lineage>
        <taxon>Bacteria</taxon>
        <taxon>Pseudomonadati</taxon>
        <taxon>Pseudomonadota</taxon>
        <taxon>Alphaproteobacteria</taxon>
        <taxon>Hyphomicrobiales</taxon>
        <taxon>Rhizobiaceae</taxon>
        <taxon>Rhizobium/Agrobacterium group</taxon>
        <taxon>Rhizobium</taxon>
    </lineage>
</organism>